<feature type="compositionally biased region" description="Low complexity" evidence="1">
    <location>
        <begin position="39"/>
        <end position="57"/>
    </location>
</feature>
<accession>A0ABW5F0Y2</accession>
<reference evidence="3" key="1">
    <citation type="journal article" date="2019" name="Int. J. Syst. Evol. Microbiol.">
        <title>The Global Catalogue of Microorganisms (GCM) 10K type strain sequencing project: providing services to taxonomists for standard genome sequencing and annotation.</title>
        <authorList>
            <consortium name="The Broad Institute Genomics Platform"/>
            <consortium name="The Broad Institute Genome Sequencing Center for Infectious Disease"/>
            <person name="Wu L."/>
            <person name="Ma J."/>
        </authorList>
    </citation>
    <scope>NUCLEOTIDE SEQUENCE [LARGE SCALE GENOMIC DNA]</scope>
    <source>
        <strain evidence="3">CCUG 62793</strain>
    </source>
</reference>
<protein>
    <submittedName>
        <fullName evidence="2">Uncharacterized protein</fullName>
    </submittedName>
</protein>
<dbReference type="EMBL" id="JBHUIG010000030">
    <property type="protein sequence ID" value="MFD2321833.1"/>
    <property type="molecule type" value="Genomic_DNA"/>
</dbReference>
<name>A0ABW5F0Y2_9BURK</name>
<dbReference type="Proteomes" id="UP001597287">
    <property type="component" value="Unassembled WGS sequence"/>
</dbReference>
<sequence>MQIDLNKVTWDAPSPSQATTAPAKAPQQSIDLGKIQWDSPATEPAASPSPAGQPAAPKRSVGQELGRQVGLTARAAINGVASLPALAADAVGGVANAGLDLVHGEGNGFRFPKQAEALNDALTQAGLPQPETAVERVAGDAASAIAGAGGTVALGRRLADTAASGVTRAVGKTLAVDPGLQVASAATGAGAAGATRELGGGEGAQLAAGMAGALVPSAATASSRRVPTPGGGPVRAAARQAHEAGYVIPPADLGSGPVTETLSAISGKVKTAQEASARNQTVSNNLAKRALGLPETADLNIDTLEGLRRSAAAAYEPVAASGTVTPGKRYETALDRALAPFRSQSKSFPGTREPQVVADLQALRSPQFDAGDAMVMIRSMRESADRSFRAGENMAGKAYRQGAAALEDALEGHLQRMGQPAADMLQDFRDARQLIAKSYTVQKALNPQTGAVNAIKLAADLAKAKPLSGDLRTIAEAGQAFPKAHQALKEAPKANSVLDVVTALGAGAITGNPLAFGTLAARPAARNFLLSGMTQRKAVERAGTSIQAVPDAAPAIALASAGQTAQTDAQPEQFYTNRLQAGYAARTQGKQATPVDGGWVVR</sequence>
<gene>
    <name evidence="2" type="ORF">ACFSPV_24440</name>
</gene>
<feature type="region of interest" description="Disordered" evidence="1">
    <location>
        <begin position="1"/>
        <end position="64"/>
    </location>
</feature>
<evidence type="ECO:0000256" key="1">
    <source>
        <dbReference type="SAM" id="MobiDB-lite"/>
    </source>
</evidence>
<dbReference type="RefSeq" id="WP_380104851.1">
    <property type="nucleotide sequence ID" value="NZ_JBHSIH010000001.1"/>
</dbReference>
<proteinExistence type="predicted"/>
<organism evidence="2 3">
    <name type="scientific">Delftia deserti</name>
    <dbReference type="NCBI Taxonomy" id="1651218"/>
    <lineage>
        <taxon>Bacteria</taxon>
        <taxon>Pseudomonadati</taxon>
        <taxon>Pseudomonadota</taxon>
        <taxon>Betaproteobacteria</taxon>
        <taxon>Burkholderiales</taxon>
        <taxon>Comamonadaceae</taxon>
        <taxon>Delftia</taxon>
    </lineage>
</organism>
<evidence type="ECO:0000313" key="3">
    <source>
        <dbReference type="Proteomes" id="UP001597287"/>
    </source>
</evidence>
<feature type="compositionally biased region" description="Low complexity" evidence="1">
    <location>
        <begin position="12"/>
        <end position="29"/>
    </location>
</feature>
<keyword evidence="3" id="KW-1185">Reference proteome</keyword>
<comment type="caution">
    <text evidence="2">The sequence shown here is derived from an EMBL/GenBank/DDBJ whole genome shotgun (WGS) entry which is preliminary data.</text>
</comment>
<evidence type="ECO:0000313" key="2">
    <source>
        <dbReference type="EMBL" id="MFD2321833.1"/>
    </source>
</evidence>